<comment type="caution">
    <text evidence="2">The sequence shown here is derived from an EMBL/GenBank/DDBJ whole genome shotgun (WGS) entry which is preliminary data.</text>
</comment>
<evidence type="ECO:0000313" key="2">
    <source>
        <dbReference type="EMBL" id="KAL5107543.1"/>
    </source>
</evidence>
<keyword evidence="3" id="KW-1185">Reference proteome</keyword>
<dbReference type="Proteomes" id="UP001651158">
    <property type="component" value="Unassembled WGS sequence"/>
</dbReference>
<evidence type="ECO:0000313" key="3">
    <source>
        <dbReference type="Proteomes" id="UP001651158"/>
    </source>
</evidence>
<reference evidence="2 3" key="1">
    <citation type="journal article" date="2022" name="Front. Cell. Infect. Microbiol.">
        <title>The Genomes of Two Strains of Taenia crassiceps the Animal Model for the Study of Human Cysticercosis.</title>
        <authorList>
            <person name="Bobes R.J."/>
            <person name="Estrada K."/>
            <person name="Rios-Valencia D.G."/>
            <person name="Calderon-Gallegos A."/>
            <person name="de la Torre P."/>
            <person name="Carrero J.C."/>
            <person name="Sanchez-Flores A."/>
            <person name="Laclette J.P."/>
        </authorList>
    </citation>
    <scope>NUCLEOTIDE SEQUENCE [LARGE SCALE GENOMIC DNA]</scope>
    <source>
        <strain evidence="2">WFUcys</strain>
    </source>
</reference>
<feature type="region of interest" description="Disordered" evidence="1">
    <location>
        <begin position="387"/>
        <end position="418"/>
    </location>
</feature>
<feature type="compositionally biased region" description="Low complexity" evidence="1">
    <location>
        <begin position="114"/>
        <end position="129"/>
    </location>
</feature>
<feature type="region of interest" description="Disordered" evidence="1">
    <location>
        <begin position="454"/>
        <end position="480"/>
    </location>
</feature>
<proteinExistence type="predicted"/>
<gene>
    <name evidence="2" type="ORF">TcWFU_003362</name>
</gene>
<sequence>MEWDDVETSGLLQPFETSIISILVELRQRYWKECTNVINNIRKLVGRLRELEKCNCMIEGKELEILGLRRQLKSLHMARTLCKKCDCEVVSAEVQAEKVPNETSNPRKRTRFNLSTSTSLESSSNALTSPGATPAFLHRRPSGKRFCLATANGQLAVNINKPRSMETNEEPDVLVAETQNDLSSAGDESSQSTKTLINGTAFGISPGQFVDIKSEHVASIADTQLSERDNDVVSHRPFGLATFSPPSQMFDASLALRKAVNHLDLANYEPSTIAPLPSARSKQSRFKNGAQRVHSSRQAHKRTCRHYQPQPREVDPTKDRPKPIAATDMLSDATGADLTFPSISTLALATDVPSSAPPAKSLMPPPPPPLATHSTMVTRRMSKKPSVGVLPFVGRSPTSEKNRETQLNASQDDHLNNDVGDSNVLEPMAPTSDVTQIRQSGRYSQEEVEKCLHGPESNQHSTSNTAATLPSTPDGYWNVDNPNIMSTELGVARPTRELAVRRLRRRRPLGFPKPPT</sequence>
<feature type="compositionally biased region" description="Low complexity" evidence="1">
    <location>
        <begin position="353"/>
        <end position="362"/>
    </location>
</feature>
<dbReference type="EMBL" id="JAKROA010000004">
    <property type="protein sequence ID" value="KAL5107543.1"/>
    <property type="molecule type" value="Genomic_DNA"/>
</dbReference>
<name>A0ABR4QDY6_9CEST</name>
<feature type="region of interest" description="Disordered" evidence="1">
    <location>
        <begin position="274"/>
        <end position="324"/>
    </location>
</feature>
<accession>A0ABR4QDY6</accession>
<feature type="compositionally biased region" description="Polar residues" evidence="1">
    <location>
        <begin position="456"/>
        <end position="471"/>
    </location>
</feature>
<feature type="compositionally biased region" description="Basic and acidic residues" evidence="1">
    <location>
        <begin position="312"/>
        <end position="322"/>
    </location>
</feature>
<feature type="compositionally biased region" description="Basic residues" evidence="1">
    <location>
        <begin position="294"/>
        <end position="305"/>
    </location>
</feature>
<evidence type="ECO:0000256" key="1">
    <source>
        <dbReference type="SAM" id="MobiDB-lite"/>
    </source>
</evidence>
<feature type="region of interest" description="Disordered" evidence="1">
    <location>
        <begin position="351"/>
        <end position="374"/>
    </location>
</feature>
<feature type="region of interest" description="Disordered" evidence="1">
    <location>
        <begin position="96"/>
        <end position="135"/>
    </location>
</feature>
<organism evidence="2 3">
    <name type="scientific">Taenia crassiceps</name>
    <dbReference type="NCBI Taxonomy" id="6207"/>
    <lineage>
        <taxon>Eukaryota</taxon>
        <taxon>Metazoa</taxon>
        <taxon>Spiralia</taxon>
        <taxon>Lophotrochozoa</taxon>
        <taxon>Platyhelminthes</taxon>
        <taxon>Cestoda</taxon>
        <taxon>Eucestoda</taxon>
        <taxon>Cyclophyllidea</taxon>
        <taxon>Taeniidae</taxon>
        <taxon>Taenia</taxon>
    </lineage>
</organism>
<protein>
    <submittedName>
        <fullName evidence="2">Uncharacterized protein</fullName>
    </submittedName>
</protein>